<evidence type="ECO:0000256" key="4">
    <source>
        <dbReference type="SAM" id="MobiDB-lite"/>
    </source>
</evidence>
<protein>
    <submittedName>
        <fullName evidence="5">WD40 repeat-like protein</fullName>
    </submittedName>
</protein>
<feature type="repeat" description="WD" evidence="3">
    <location>
        <begin position="179"/>
        <end position="211"/>
    </location>
</feature>
<dbReference type="Gene3D" id="2.130.10.10">
    <property type="entry name" value="YVTN repeat-like/Quinoprotein amine dehydrogenase"/>
    <property type="match status" value="1"/>
</dbReference>
<reference evidence="6" key="2">
    <citation type="submission" date="2018-04" db="EMBL/GenBank/DDBJ databases">
        <title>Leveraging single-cell genomics to expand the Fungal Tree of Life.</title>
        <authorList>
            <consortium name="DOE Joint Genome Institute"/>
            <person name="Ahrendt S.R."/>
            <person name="Quandt C.A."/>
            <person name="Ciobanu D."/>
            <person name="Clum A."/>
            <person name="Salamov A."/>
            <person name="Andreopoulos B."/>
            <person name="Cheng J.-F."/>
            <person name="Woyke T."/>
            <person name="Pelin A."/>
            <person name="Henrissat B."/>
            <person name="Benny G.L."/>
            <person name="Smith M.E."/>
            <person name="James T.Y."/>
            <person name="Grigoriev I.V."/>
        </authorList>
    </citation>
    <scope>NUCLEOTIDE SEQUENCE</scope>
    <source>
        <strain evidence="6">ATCC 52028</strain>
    </source>
</reference>
<dbReference type="InterPro" id="IPR001680">
    <property type="entry name" value="WD40_rpt"/>
</dbReference>
<feature type="repeat" description="WD" evidence="3">
    <location>
        <begin position="36"/>
        <end position="77"/>
    </location>
</feature>
<dbReference type="PROSITE" id="PS50294">
    <property type="entry name" value="WD_REPEATS_REGION"/>
    <property type="match status" value="4"/>
</dbReference>
<evidence type="ECO:0000256" key="1">
    <source>
        <dbReference type="ARBA" id="ARBA00022574"/>
    </source>
</evidence>
<evidence type="ECO:0000313" key="5">
    <source>
        <dbReference type="EMBL" id="RKO97458.1"/>
    </source>
</evidence>
<reference evidence="5" key="3">
    <citation type="submission" date="2018-08" db="EMBL/GenBank/DDBJ databases">
        <title>Leveraging single-cell genomics to expand the Fungal Tree of Life.</title>
        <authorList>
            <consortium name="DOE Joint Genome Institute"/>
            <person name="Ahrendt S.R."/>
            <person name="Quandt C.A."/>
            <person name="Ciobanu D."/>
            <person name="Clum A."/>
            <person name="Salamov A."/>
            <person name="Andreopoulos B."/>
            <person name="Cheng J.-F."/>
            <person name="Woyke T."/>
            <person name="Pelin A."/>
            <person name="Henrissat B."/>
            <person name="Reynolds N."/>
            <person name="Benny G.L."/>
            <person name="Smith M.E."/>
            <person name="James T.Y."/>
            <person name="Grigoriev I.V."/>
        </authorList>
    </citation>
    <scope>NUCLEOTIDE SEQUENCE</scope>
    <source>
        <strain evidence="5">ATCC 52028</strain>
    </source>
</reference>
<dbReference type="GO" id="GO:0010992">
    <property type="term" value="P:ubiquitin recycling"/>
    <property type="evidence" value="ECO:0007669"/>
    <property type="project" value="TreeGrafter"/>
</dbReference>
<dbReference type="EMBL" id="ML009262">
    <property type="protein sequence ID" value="RKO97458.1"/>
    <property type="molecule type" value="Genomic_DNA"/>
</dbReference>
<dbReference type="GO" id="GO:0043161">
    <property type="term" value="P:proteasome-mediated ubiquitin-dependent protein catabolic process"/>
    <property type="evidence" value="ECO:0007669"/>
    <property type="project" value="TreeGrafter"/>
</dbReference>
<dbReference type="Pfam" id="PF00400">
    <property type="entry name" value="WD40"/>
    <property type="match status" value="4"/>
</dbReference>
<dbReference type="InterPro" id="IPR036322">
    <property type="entry name" value="WD40_repeat_dom_sf"/>
</dbReference>
<dbReference type="GO" id="GO:0005737">
    <property type="term" value="C:cytoplasm"/>
    <property type="evidence" value="ECO:0007669"/>
    <property type="project" value="TreeGrafter"/>
</dbReference>
<name>A0A4P9X5G9_9FUNG</name>
<dbReference type="PANTHER" id="PTHR19849">
    <property type="entry name" value="PHOSPHOLIPASE A-2-ACTIVATING PROTEIN"/>
    <property type="match status" value="1"/>
</dbReference>
<dbReference type="InterPro" id="IPR020472">
    <property type="entry name" value="WD40_PAC1"/>
</dbReference>
<dbReference type="OrthoDB" id="496at2759"/>
<feature type="region of interest" description="Disordered" evidence="4">
    <location>
        <begin position="1"/>
        <end position="23"/>
    </location>
</feature>
<dbReference type="Proteomes" id="UP000274922">
    <property type="component" value="Unassembled WGS sequence"/>
</dbReference>
<dbReference type="SUPFAM" id="SSF50978">
    <property type="entry name" value="WD40 repeat-like"/>
    <property type="match status" value="1"/>
</dbReference>
<proteinExistence type="predicted"/>
<organism evidence="6 8">
    <name type="scientific">Caulochytrium protostelioides</name>
    <dbReference type="NCBI Taxonomy" id="1555241"/>
    <lineage>
        <taxon>Eukaryota</taxon>
        <taxon>Fungi</taxon>
        <taxon>Fungi incertae sedis</taxon>
        <taxon>Chytridiomycota</taxon>
        <taxon>Chytridiomycota incertae sedis</taxon>
        <taxon>Chytridiomycetes</taxon>
        <taxon>Caulochytriales</taxon>
        <taxon>Caulochytriaceae</taxon>
        <taxon>Caulochytrium</taxon>
    </lineage>
</organism>
<gene>
    <name evidence="5" type="ORF">CAUPRSCDRAFT_6498</name>
    <name evidence="6" type="ORF">CXG81DRAFT_13310</name>
</gene>
<evidence type="ECO:0000256" key="3">
    <source>
        <dbReference type="PROSITE-ProRule" id="PRU00221"/>
    </source>
</evidence>
<dbReference type="AlphaFoldDB" id="A0A4P9X5G9"/>
<dbReference type="SMART" id="SM00320">
    <property type="entry name" value="WD40"/>
    <property type="match status" value="5"/>
</dbReference>
<dbReference type="EMBL" id="ML014219">
    <property type="protein sequence ID" value="RKP00378.1"/>
    <property type="molecule type" value="Genomic_DNA"/>
</dbReference>
<dbReference type="STRING" id="1555241.A0A4P9X5G9"/>
<accession>A0A4P9X5G9</accession>
<keyword evidence="8" id="KW-1185">Reference proteome</keyword>
<reference evidence="7 8" key="1">
    <citation type="journal article" date="2018" name="Nat. Microbiol.">
        <title>Leveraging single-cell genomics to expand the fungal tree of life.</title>
        <authorList>
            <person name="Ahrendt S.R."/>
            <person name="Quandt C.A."/>
            <person name="Ciobanu D."/>
            <person name="Clum A."/>
            <person name="Salamov A."/>
            <person name="Andreopoulos B."/>
            <person name="Cheng J.F."/>
            <person name="Woyke T."/>
            <person name="Pelin A."/>
            <person name="Henrissat B."/>
            <person name="Reynolds N.K."/>
            <person name="Benny G.L."/>
            <person name="Smith M.E."/>
            <person name="James T.Y."/>
            <person name="Grigoriev I.V."/>
        </authorList>
    </citation>
    <scope>NUCLEOTIDE SEQUENCE [LARGE SCALE GENOMIC DNA]</scope>
    <source>
        <strain evidence="7 8">ATCC 52028</strain>
    </source>
</reference>
<dbReference type="PROSITE" id="PS00678">
    <property type="entry name" value="WD_REPEATS_1"/>
    <property type="match status" value="3"/>
</dbReference>
<evidence type="ECO:0000313" key="8">
    <source>
        <dbReference type="Proteomes" id="UP000274922"/>
    </source>
</evidence>
<dbReference type="PRINTS" id="PR00320">
    <property type="entry name" value="GPROTEINBRPT"/>
</dbReference>
<dbReference type="PROSITE" id="PS50082">
    <property type="entry name" value="WD_REPEATS_2"/>
    <property type="match status" value="4"/>
</dbReference>
<evidence type="ECO:0000256" key="2">
    <source>
        <dbReference type="ARBA" id="ARBA00022737"/>
    </source>
</evidence>
<dbReference type="InterPro" id="IPR019775">
    <property type="entry name" value="WD40_repeat_CS"/>
</dbReference>
<dbReference type="GO" id="GO:0005634">
    <property type="term" value="C:nucleus"/>
    <property type="evidence" value="ECO:0007669"/>
    <property type="project" value="TreeGrafter"/>
</dbReference>
<evidence type="ECO:0000313" key="6">
    <source>
        <dbReference type="EMBL" id="RKP00378.1"/>
    </source>
</evidence>
<keyword evidence="2" id="KW-0677">Repeat</keyword>
<feature type="repeat" description="WD" evidence="3">
    <location>
        <begin position="136"/>
        <end position="175"/>
    </location>
</feature>
<dbReference type="Proteomes" id="UP000268535">
    <property type="component" value="Unassembled WGS sequence"/>
</dbReference>
<sequence>MKGDAVVSTTSRSGGPATPGDELSFDRYPDQCIRTLYGHADAIDAIALDMPFGTLVSASRDATLRVWDLSSQTCRALLRNLGQNKAGFTATELSPSAPQILFSGDAKGQILQWDLARLADPLLTSAGSICTRMFPSDAHTGAITCLMADAETLVSGSDDGTVRVWDAESGKCLLCHRVLTGHLDGVTQVRFAGNHVVTASKDHTLKVWDLRLASGGLASGFSGHTKPVSRVKWVGERLVSCGLDQTVKVWRV</sequence>
<keyword evidence="1 3" id="KW-0853">WD repeat</keyword>
<feature type="repeat" description="WD" evidence="3">
    <location>
        <begin position="221"/>
        <end position="252"/>
    </location>
</feature>
<dbReference type="GO" id="GO:0043130">
    <property type="term" value="F:ubiquitin binding"/>
    <property type="evidence" value="ECO:0007669"/>
    <property type="project" value="TreeGrafter"/>
</dbReference>
<dbReference type="InterPro" id="IPR015943">
    <property type="entry name" value="WD40/YVTN_repeat-like_dom_sf"/>
</dbReference>
<dbReference type="PANTHER" id="PTHR19849:SF1">
    <property type="entry name" value="F-BOX_WD REPEAT-CONTAINING PROTEIN 7"/>
    <property type="match status" value="1"/>
</dbReference>
<evidence type="ECO:0000313" key="7">
    <source>
        <dbReference type="Proteomes" id="UP000268535"/>
    </source>
</evidence>